<gene>
    <name evidence="3" type="primary">LOC130471872</name>
</gene>
<dbReference type="Proteomes" id="UP000813463">
    <property type="component" value="Chromosome 4"/>
</dbReference>
<reference evidence="2" key="1">
    <citation type="journal article" date="2021" name="Nat. Commun.">
        <title>Genomic analyses provide insights into spinach domestication and the genetic basis of agronomic traits.</title>
        <authorList>
            <person name="Cai X."/>
            <person name="Sun X."/>
            <person name="Xu C."/>
            <person name="Sun H."/>
            <person name="Wang X."/>
            <person name="Ge C."/>
            <person name="Zhang Z."/>
            <person name="Wang Q."/>
            <person name="Fei Z."/>
            <person name="Jiao C."/>
            <person name="Wang Q."/>
        </authorList>
    </citation>
    <scope>NUCLEOTIDE SEQUENCE [LARGE SCALE GENOMIC DNA]</scope>
    <source>
        <strain evidence="2">cv. Varoflay</strain>
    </source>
</reference>
<evidence type="ECO:0000259" key="1">
    <source>
        <dbReference type="PROSITE" id="PS50879"/>
    </source>
</evidence>
<dbReference type="Gene3D" id="3.30.420.10">
    <property type="entry name" value="Ribonuclease H-like superfamily/Ribonuclease H"/>
    <property type="match status" value="1"/>
</dbReference>
<organism evidence="2 3">
    <name type="scientific">Spinacia oleracea</name>
    <name type="common">Spinach</name>
    <dbReference type="NCBI Taxonomy" id="3562"/>
    <lineage>
        <taxon>Eukaryota</taxon>
        <taxon>Viridiplantae</taxon>
        <taxon>Streptophyta</taxon>
        <taxon>Embryophyta</taxon>
        <taxon>Tracheophyta</taxon>
        <taxon>Spermatophyta</taxon>
        <taxon>Magnoliopsida</taxon>
        <taxon>eudicotyledons</taxon>
        <taxon>Gunneridae</taxon>
        <taxon>Pentapetalae</taxon>
        <taxon>Caryophyllales</taxon>
        <taxon>Chenopodiaceae</taxon>
        <taxon>Chenopodioideae</taxon>
        <taxon>Anserineae</taxon>
        <taxon>Spinacia</taxon>
    </lineage>
</organism>
<dbReference type="InterPro" id="IPR012337">
    <property type="entry name" value="RNaseH-like_sf"/>
</dbReference>
<proteinExistence type="predicted"/>
<dbReference type="RefSeq" id="XP_056698188.1">
    <property type="nucleotide sequence ID" value="XM_056842210.1"/>
</dbReference>
<dbReference type="GeneID" id="130471872"/>
<reference evidence="3" key="2">
    <citation type="submission" date="2025-08" db="UniProtKB">
        <authorList>
            <consortium name="RefSeq"/>
        </authorList>
    </citation>
    <scope>IDENTIFICATION</scope>
    <source>
        <tissue evidence="3">Leaf</tissue>
    </source>
</reference>
<dbReference type="Pfam" id="PF13456">
    <property type="entry name" value="RVT_3"/>
    <property type="match status" value="1"/>
</dbReference>
<dbReference type="InterPro" id="IPR002156">
    <property type="entry name" value="RNaseH_domain"/>
</dbReference>
<accession>A0ABM3RRE9</accession>
<dbReference type="SUPFAM" id="SSF56672">
    <property type="entry name" value="DNA/RNA polymerases"/>
    <property type="match status" value="1"/>
</dbReference>
<dbReference type="PANTHER" id="PTHR48475:SF1">
    <property type="entry name" value="RNASE H TYPE-1 DOMAIN-CONTAINING PROTEIN"/>
    <property type="match status" value="1"/>
</dbReference>
<dbReference type="SUPFAM" id="SSF53098">
    <property type="entry name" value="Ribonuclease H-like"/>
    <property type="match status" value="1"/>
</dbReference>
<dbReference type="InterPro" id="IPR043502">
    <property type="entry name" value="DNA/RNA_pol_sf"/>
</dbReference>
<dbReference type="PANTHER" id="PTHR48475">
    <property type="entry name" value="RIBONUCLEASE H"/>
    <property type="match status" value="1"/>
</dbReference>
<keyword evidence="2" id="KW-1185">Reference proteome</keyword>
<evidence type="ECO:0000313" key="3">
    <source>
        <dbReference type="RefSeq" id="XP_056698188.1"/>
    </source>
</evidence>
<dbReference type="InterPro" id="IPR036397">
    <property type="entry name" value="RNaseH_sf"/>
</dbReference>
<feature type="domain" description="RNase H type-1" evidence="1">
    <location>
        <begin position="146"/>
        <end position="212"/>
    </location>
</feature>
<sequence>MICEQVFRKLRKNEPKVWDKDYQHAFDTIKGYLSNPPVLKPTILGTPLRLYLTTNDTAVGAMLAQEIKGKENDVYNLSKKLLEYETKYTQLERLSISLVWASKKLKHYMLSLIVHGSLVSDFMADCPIEAEEESYDLPNKKILMTSDDSWSLHFDGASNQCGCGVGVILIDPEDTHTLLSTKLQFNFTNNAAEYEVCIMGLEAAIALGVHKL</sequence>
<dbReference type="Pfam" id="PF17919">
    <property type="entry name" value="RT_RNaseH_2"/>
    <property type="match status" value="1"/>
</dbReference>
<dbReference type="InterPro" id="IPR041577">
    <property type="entry name" value="RT_RNaseH_2"/>
</dbReference>
<name>A0ABM3RRE9_SPIOL</name>
<protein>
    <recommendedName>
        <fullName evidence="1">RNase H type-1 domain-containing protein</fullName>
    </recommendedName>
</protein>
<dbReference type="PROSITE" id="PS50879">
    <property type="entry name" value="RNASE_H_1"/>
    <property type="match status" value="1"/>
</dbReference>
<evidence type="ECO:0000313" key="2">
    <source>
        <dbReference type="Proteomes" id="UP000813463"/>
    </source>
</evidence>